<gene>
    <name evidence="1" type="ORF">Touem01_00075</name>
</gene>
<sequence>MNTLHDSLEGKPNGYFMLDVFVDGELVEHFEEKNLIVDNSKQIHAKLLGGAFANQNIAQIGFGTNGAAPVAGNSSLTNGYTKAIDSVSYPATNQVQFNFSLASSENNGMAILEFGLITAGGALYARKVRSAPLNKDSDVSLNGSWIISF</sequence>
<evidence type="ECO:0008006" key="2">
    <source>
        <dbReference type="Google" id="ProtNLM"/>
    </source>
</evidence>
<name>A0AAU6W3A0_9VIRU</name>
<reference evidence="1" key="1">
    <citation type="journal article" date="2024" name="J. Gen. Virol.">
        <title>Novel phages of Pseudomonas syringae unveil numerous potential auxiliary metabolic genes.</title>
        <authorList>
            <person name="Feltin C."/>
            <person name="Garneau J.R."/>
            <person name="Morris C.E."/>
            <person name="Berard A."/>
            <person name="Torres-Barcelo C."/>
        </authorList>
    </citation>
    <scope>NUCLEOTIDE SEQUENCE</scope>
</reference>
<dbReference type="EMBL" id="PP179325">
    <property type="protein sequence ID" value="XAI70604.1"/>
    <property type="molecule type" value="Genomic_DNA"/>
</dbReference>
<accession>A0AAU6W3A0</accession>
<protein>
    <recommendedName>
        <fullName evidence="2">Tail fiber protein</fullName>
    </recommendedName>
</protein>
<organism evidence="1">
    <name type="scientific">Pseudomonas phage Touem01</name>
    <dbReference type="NCBI Taxonomy" id="3138548"/>
    <lineage>
        <taxon>Viruses</taxon>
    </lineage>
</organism>
<evidence type="ECO:0000313" key="1">
    <source>
        <dbReference type="EMBL" id="XAI70604.1"/>
    </source>
</evidence>
<proteinExistence type="predicted"/>